<protein>
    <submittedName>
        <fullName evidence="2">Uncharacterized protein</fullName>
    </submittedName>
</protein>
<evidence type="ECO:0000256" key="1">
    <source>
        <dbReference type="SAM" id="Phobius"/>
    </source>
</evidence>
<keyword evidence="1" id="KW-0472">Membrane</keyword>
<evidence type="ECO:0000313" key="3">
    <source>
        <dbReference type="Proteomes" id="UP000007013"/>
    </source>
</evidence>
<dbReference type="HOGENOM" id="CLU_1089220_0_0_0"/>
<feature type="transmembrane region" description="Helical" evidence="1">
    <location>
        <begin position="114"/>
        <end position="133"/>
    </location>
</feature>
<evidence type="ECO:0000313" key="2">
    <source>
        <dbReference type="EMBL" id="ACB76718.1"/>
    </source>
</evidence>
<dbReference type="RefSeq" id="WP_012376247.1">
    <property type="nucleotide sequence ID" value="NC_010571.1"/>
</dbReference>
<reference evidence="2 3" key="1">
    <citation type="journal article" date="2011" name="J. Bacteriol.">
        <title>Genome sequence of the verrucomicrobium Opitutus terrae PB90-1, an abundant inhabitant of rice paddy soil ecosystems.</title>
        <authorList>
            <person name="van Passel M.W."/>
            <person name="Kant R."/>
            <person name="Palva A."/>
            <person name="Copeland A."/>
            <person name="Lucas S."/>
            <person name="Lapidus A."/>
            <person name="Glavina del Rio T."/>
            <person name="Pitluck S."/>
            <person name="Goltsman E."/>
            <person name="Clum A."/>
            <person name="Sun H."/>
            <person name="Schmutz J."/>
            <person name="Larimer F.W."/>
            <person name="Land M.L."/>
            <person name="Hauser L."/>
            <person name="Kyrpides N."/>
            <person name="Mikhailova N."/>
            <person name="Richardson P.P."/>
            <person name="Janssen P.H."/>
            <person name="de Vos W.M."/>
            <person name="Smidt H."/>
        </authorList>
    </citation>
    <scope>NUCLEOTIDE SEQUENCE [LARGE SCALE GENOMIC DNA]</scope>
    <source>
        <strain evidence="3">DSM 11246 / JCM 15787 / PB90-1</strain>
    </source>
</reference>
<feature type="transmembrane region" description="Helical" evidence="1">
    <location>
        <begin position="153"/>
        <end position="171"/>
    </location>
</feature>
<name>B1ZV51_OPITP</name>
<sequence>MIVFRGALPAHRVPYGSIKDDYLRVDNRISMPDQLPPNTPPNAAAASVTNASASDDSAGGLQFSKFLEAATVLSLATAYMYFHGYLYYAGFYGYFGVDPALFQRTTADYLVQAWDYPFMAATALLAVGSFIALFRDVGHTDWLVKLRAALPKVVWYMIGLVILVVLVGRLARAGHAGRVDAAATVASKSSPVRVESTALHLPSELYLASYSQGKYLLYHFPGGQTFSTIILDDDDISRLDYRKANDLPEALRSRE</sequence>
<dbReference type="EMBL" id="CP001032">
    <property type="protein sequence ID" value="ACB76718.1"/>
    <property type="molecule type" value="Genomic_DNA"/>
</dbReference>
<dbReference type="KEGG" id="ote:Oter_3441"/>
<dbReference type="Proteomes" id="UP000007013">
    <property type="component" value="Chromosome"/>
</dbReference>
<gene>
    <name evidence="2" type="ordered locus">Oter_3441</name>
</gene>
<accession>B1ZV51</accession>
<organism evidence="2 3">
    <name type="scientific">Opitutus terrae (strain DSM 11246 / JCM 15787 / PB90-1)</name>
    <dbReference type="NCBI Taxonomy" id="452637"/>
    <lineage>
        <taxon>Bacteria</taxon>
        <taxon>Pseudomonadati</taxon>
        <taxon>Verrucomicrobiota</taxon>
        <taxon>Opitutia</taxon>
        <taxon>Opitutales</taxon>
        <taxon>Opitutaceae</taxon>
        <taxon>Opitutus</taxon>
    </lineage>
</organism>
<keyword evidence="1" id="KW-0812">Transmembrane</keyword>
<proteinExistence type="predicted"/>
<keyword evidence="1" id="KW-1133">Transmembrane helix</keyword>
<keyword evidence="3" id="KW-1185">Reference proteome</keyword>
<dbReference type="AlphaFoldDB" id="B1ZV51"/>